<sequence length="158" mass="17596">MGMSERVTVTVTPMPSVKRGTTIDVLDELSSASFLACFSTPHSTLVGEATEGEAADTSYGIEEIPDVCEWEEGGVNKARESEADKRKRGSKAKRCLRKEENGRMENGVKEEEEVREVNCEDGNAAKSHGRSRGRWRRLRARVAALGANPRSHRHHHRH</sequence>
<reference evidence="2" key="1">
    <citation type="journal article" date="2013" name="Nature">
        <title>The genomes of four tapeworm species reveal adaptations to parasitism.</title>
        <authorList>
            <person name="Tsai I.J."/>
            <person name="Zarowiecki M."/>
            <person name="Holroyd N."/>
            <person name="Garciarrubio A."/>
            <person name="Sanchez-Flores A."/>
            <person name="Brooks K.L."/>
            <person name="Tracey A."/>
            <person name="Bobes R.J."/>
            <person name="Fragoso G."/>
            <person name="Sciutto E."/>
            <person name="Aslett M."/>
            <person name="Beasley H."/>
            <person name="Bennett H.M."/>
            <person name="Cai J."/>
            <person name="Camicia F."/>
            <person name="Clark R."/>
            <person name="Cucher M."/>
            <person name="De Silva N."/>
            <person name="Day T.A."/>
            <person name="Deplazes P."/>
            <person name="Estrada K."/>
            <person name="Fernandez C."/>
            <person name="Holland P.W."/>
            <person name="Hou J."/>
            <person name="Hu S."/>
            <person name="Huckvale T."/>
            <person name="Hung S.S."/>
            <person name="Kamenetzky L."/>
            <person name="Keane J.A."/>
            <person name="Kiss F."/>
            <person name="Koziol U."/>
            <person name="Lambert O."/>
            <person name="Liu K."/>
            <person name="Luo X."/>
            <person name="Luo Y."/>
            <person name="Macchiaroli N."/>
            <person name="Nichol S."/>
            <person name="Paps J."/>
            <person name="Parkinson J."/>
            <person name="Pouchkina-Stantcheva N."/>
            <person name="Riddiford N."/>
            <person name="Rosenzvit M."/>
            <person name="Salinas G."/>
            <person name="Wasmuth J.D."/>
            <person name="Zamanian M."/>
            <person name="Zheng Y."/>
            <person name="Cai X."/>
            <person name="Soberon X."/>
            <person name="Olson P.D."/>
            <person name="Laclette J.P."/>
            <person name="Brehm K."/>
            <person name="Berriman M."/>
            <person name="Garciarrubio A."/>
            <person name="Bobes R.J."/>
            <person name="Fragoso G."/>
            <person name="Sanchez-Flores A."/>
            <person name="Estrada K."/>
            <person name="Cevallos M.A."/>
            <person name="Morett E."/>
            <person name="Gonzalez V."/>
            <person name="Portillo T."/>
            <person name="Ochoa-Leyva A."/>
            <person name="Jose M.V."/>
            <person name="Sciutto E."/>
            <person name="Landa A."/>
            <person name="Jimenez L."/>
            <person name="Valdes V."/>
            <person name="Carrero J.C."/>
            <person name="Larralde C."/>
            <person name="Morales-Montor J."/>
            <person name="Limon-Lason J."/>
            <person name="Soberon X."/>
            <person name="Laclette J.P."/>
        </authorList>
    </citation>
    <scope>NUCLEOTIDE SEQUENCE [LARGE SCALE GENOMIC DNA]</scope>
</reference>
<feature type="compositionally biased region" description="Basic and acidic residues" evidence="1">
    <location>
        <begin position="97"/>
        <end position="109"/>
    </location>
</feature>
<organism evidence="2 3">
    <name type="scientific">Echinococcus multilocularis</name>
    <name type="common">Fox tapeworm</name>
    <dbReference type="NCBI Taxonomy" id="6211"/>
    <lineage>
        <taxon>Eukaryota</taxon>
        <taxon>Metazoa</taxon>
        <taxon>Spiralia</taxon>
        <taxon>Lophotrochozoa</taxon>
        <taxon>Platyhelminthes</taxon>
        <taxon>Cestoda</taxon>
        <taxon>Eucestoda</taxon>
        <taxon>Cyclophyllidea</taxon>
        <taxon>Taeniidae</taxon>
        <taxon>Echinococcus</taxon>
    </lineage>
</organism>
<keyword evidence="3" id="KW-1185">Reference proteome</keyword>
<evidence type="ECO:0000256" key="1">
    <source>
        <dbReference type="SAM" id="MobiDB-lite"/>
    </source>
</evidence>
<feature type="compositionally biased region" description="Basic residues" evidence="1">
    <location>
        <begin position="86"/>
        <end position="96"/>
    </location>
</feature>
<evidence type="ECO:0000313" key="3">
    <source>
        <dbReference type="Proteomes" id="UP000017246"/>
    </source>
</evidence>
<evidence type="ECO:0000313" key="2">
    <source>
        <dbReference type="EMBL" id="CUT98507.1"/>
    </source>
</evidence>
<name>A0A0S4MI41_ECHMU</name>
<dbReference type="EMBL" id="LN902572">
    <property type="protein sequence ID" value="CUT98507.1"/>
    <property type="molecule type" value="Genomic_DNA"/>
</dbReference>
<accession>A0A0S4MI41</accession>
<dbReference type="AlphaFoldDB" id="A0A0S4MI41"/>
<feature type="region of interest" description="Disordered" evidence="1">
    <location>
        <begin position="73"/>
        <end position="112"/>
    </location>
</feature>
<reference evidence="2" key="2">
    <citation type="submission" date="2015-11" db="EMBL/GenBank/DDBJ databases">
        <authorList>
            <person name="Zhang Y."/>
            <person name="Guo Z."/>
        </authorList>
    </citation>
    <scope>NUCLEOTIDE SEQUENCE</scope>
</reference>
<protein>
    <submittedName>
        <fullName evidence="2">Hypothetical transcript</fullName>
    </submittedName>
</protein>
<proteinExistence type="predicted"/>
<dbReference type="Proteomes" id="UP000017246">
    <property type="component" value="Unassembled WGS sequence"/>
</dbReference>